<sequence>MKLITSSPSLALLLAALACPVGAATVAVNFGGTSFTAENIGAGENTATLDTVAGLDTPVWTNLDKDNNGSGILVTDGSNGFTVTYHRANGWSGGSQELTGSDASQQVFRGYLDDGDGGGSYANGDGYGVTLQLSGLSSYLSSVGASSYTLTVFLNTDQGEADAGLLDFELRQGLLSGGNIADLSLLQTVTPIVLGDGSEPTGVVGGIGGTGGVRGYATLSGLTENEITLAFAVNNGAHQRGSVSGFAITPVAVPEAASSLLGVFGSLLLLRRRRA</sequence>
<evidence type="ECO:0000313" key="3">
    <source>
        <dbReference type="Proteomes" id="UP001476282"/>
    </source>
</evidence>
<evidence type="ECO:0000256" key="1">
    <source>
        <dbReference type="SAM" id="SignalP"/>
    </source>
</evidence>
<organism evidence="2 3">
    <name type="scientific">Haloferula sargassicola</name>
    <dbReference type="NCBI Taxonomy" id="490096"/>
    <lineage>
        <taxon>Bacteria</taxon>
        <taxon>Pseudomonadati</taxon>
        <taxon>Verrucomicrobiota</taxon>
        <taxon>Verrucomicrobiia</taxon>
        <taxon>Verrucomicrobiales</taxon>
        <taxon>Verrucomicrobiaceae</taxon>
        <taxon>Haloferula</taxon>
    </lineage>
</organism>
<reference evidence="2 3" key="1">
    <citation type="submission" date="2024-02" db="EMBL/GenBank/DDBJ databases">
        <title>Haloferula sargassicola NBRC 104335.</title>
        <authorList>
            <person name="Ichikawa N."/>
            <person name="Katano-Makiyama Y."/>
            <person name="Hidaka K."/>
        </authorList>
    </citation>
    <scope>NUCLEOTIDE SEQUENCE [LARGE SCALE GENOMIC DNA]</scope>
    <source>
        <strain evidence="2 3">NBRC 104335</strain>
    </source>
</reference>
<evidence type="ECO:0000313" key="2">
    <source>
        <dbReference type="EMBL" id="GAA5481921.1"/>
    </source>
</evidence>
<dbReference type="Proteomes" id="UP001476282">
    <property type="component" value="Unassembled WGS sequence"/>
</dbReference>
<protein>
    <recommendedName>
        <fullName evidence="4">PEP-CTERM sorting domain-containing protein</fullName>
    </recommendedName>
</protein>
<gene>
    <name evidence="2" type="ORF">Hsar01_01136</name>
</gene>
<accession>A0ABP9UNJ4</accession>
<name>A0ABP9UNJ4_9BACT</name>
<feature type="chain" id="PRO_5045669048" description="PEP-CTERM sorting domain-containing protein" evidence="1">
    <location>
        <begin position="24"/>
        <end position="275"/>
    </location>
</feature>
<proteinExistence type="predicted"/>
<keyword evidence="1" id="KW-0732">Signal</keyword>
<dbReference type="PROSITE" id="PS51257">
    <property type="entry name" value="PROKAR_LIPOPROTEIN"/>
    <property type="match status" value="1"/>
</dbReference>
<dbReference type="RefSeq" id="WP_353566064.1">
    <property type="nucleotide sequence ID" value="NZ_BAABRI010000005.1"/>
</dbReference>
<dbReference type="EMBL" id="BAABRI010000005">
    <property type="protein sequence ID" value="GAA5481921.1"/>
    <property type="molecule type" value="Genomic_DNA"/>
</dbReference>
<feature type="signal peptide" evidence="1">
    <location>
        <begin position="1"/>
        <end position="23"/>
    </location>
</feature>
<keyword evidence="3" id="KW-1185">Reference proteome</keyword>
<comment type="caution">
    <text evidence="2">The sequence shown here is derived from an EMBL/GenBank/DDBJ whole genome shotgun (WGS) entry which is preliminary data.</text>
</comment>
<evidence type="ECO:0008006" key="4">
    <source>
        <dbReference type="Google" id="ProtNLM"/>
    </source>
</evidence>